<sequence>MSNNSTKSYKKDGKNKPWNEYTGPLPSSGQSGTSKELKPEEYPKEIKLFKADSNDATKSVEINTSEYKVKKDGDDHIYEFNDGVECTLVKRDDKEVLMESPQRYIKRVLMAIGKKKVKIQLRKVLRTDLEVLTNQVVEEHKPVQQAVEEKLVQVEVVEEGLHQPVRQAVVEQLVQMDLVVLTNQVVEQLVQADLVEELHQPVQKAVEQMVHLHLVLPCHYVEQVDKVLMAALRMDEVEL</sequence>
<evidence type="ECO:0000313" key="2">
    <source>
        <dbReference type="EMBL" id="UVC50035.1"/>
    </source>
</evidence>
<reference evidence="2" key="1">
    <citation type="submission" date="2022-07" db="EMBL/GenBank/DDBJ databases">
        <title>Evaluation of T. orientalis genome assembly methods using nanopore sequencing and analysis of variation between genomes.</title>
        <authorList>
            <person name="Yam J."/>
            <person name="Micallef M.L."/>
            <person name="Liu M."/>
            <person name="Djordjevic S.P."/>
            <person name="Bogema D.R."/>
            <person name="Jenkins C."/>
        </authorList>
    </citation>
    <scope>NUCLEOTIDE SEQUENCE</scope>
    <source>
        <strain evidence="2">Goon Nure</strain>
    </source>
</reference>
<accession>A0A976SJH5</accession>
<feature type="region of interest" description="Disordered" evidence="1">
    <location>
        <begin position="1"/>
        <end position="40"/>
    </location>
</feature>
<organism evidence="2 3">
    <name type="scientific">Theileria orientalis</name>
    <dbReference type="NCBI Taxonomy" id="68886"/>
    <lineage>
        <taxon>Eukaryota</taxon>
        <taxon>Sar</taxon>
        <taxon>Alveolata</taxon>
        <taxon>Apicomplexa</taxon>
        <taxon>Aconoidasida</taxon>
        <taxon>Piroplasmida</taxon>
        <taxon>Theileriidae</taxon>
        <taxon>Theileria</taxon>
    </lineage>
</organism>
<dbReference type="EMBL" id="CP056071">
    <property type="protein sequence ID" value="UVC50035.1"/>
    <property type="molecule type" value="Genomic_DNA"/>
</dbReference>
<evidence type="ECO:0000313" key="3">
    <source>
        <dbReference type="Proteomes" id="UP000244811"/>
    </source>
</evidence>
<protein>
    <submittedName>
        <fullName evidence="2">Uncharacterized protein</fullName>
    </submittedName>
</protein>
<name>A0A976SJH5_THEOR</name>
<gene>
    <name evidence="2" type="ORF">MACK_003658</name>
</gene>
<proteinExistence type="predicted"/>
<feature type="compositionally biased region" description="Polar residues" evidence="1">
    <location>
        <begin position="25"/>
        <end position="34"/>
    </location>
</feature>
<evidence type="ECO:0000256" key="1">
    <source>
        <dbReference type="SAM" id="MobiDB-lite"/>
    </source>
</evidence>
<dbReference type="AlphaFoldDB" id="A0A976SJH5"/>
<dbReference type="Proteomes" id="UP000244811">
    <property type="component" value="Chromosome 2"/>
</dbReference>